<sequence>MTAMTAPTTDPPTSVPSSPEHEPLRSPLGGLDYLKVSAEARAESRNREIHLPPVSTYRWWARRTSAVNGAVIEAFNDMTPGRLLVADMFAGGGVIPLAAVARGHQVYAQDLNPWPAAGLTAMLGLPAPEKLREAASTIEQWIHTEVEAAYGTTLTDGTRGVVSHTIRVATGECTGCGRRARMFPHALVSLRVRKESKNPDAWMACRRGHLFSAKSDKRRRCPTCHVLVEPTAIYTPMRTITCECGKADRLADRAKTWRWEIILVDRSSRTAREVDIPTDAEREKADSDEWRPVHDLGPVPPGQETSVLIRHGFQRWQDLYPNRQRHMLERMLDLASHCSEDPAVVRAAELAIVGSAEMAGHLSRWDRFYLKSFESMAGHRFNLTTLAVEPNVWGGVGRGRGTVLRRLNQLVKSATWLHEKTGRELHVQGPLISNTPVTPMNEWDVRVVEGSSEQMVLPSHSVHLVLTDPPYHDDVQYAELSGPLRAWARLANEKLTNEALTGEAVVNSATGQLVDDGAYEALLGRIFREARRTLRPDGHLIFSYANRSPRAWAAVFGALQSAGLRAAGCEIVHSENETDHAKRGVRACTLDLMLDLVPAGPAVVKQHRPHPAPDIPLTDERRFLSVVADMFLQVGDLKDGWRHEVHKTLSGHPFITPSTERNTKAPLETKEPEDTPASLT</sequence>
<dbReference type="EMBL" id="JAGEPF010000006">
    <property type="protein sequence ID" value="MBO2458119.1"/>
    <property type="molecule type" value="Genomic_DNA"/>
</dbReference>
<dbReference type="Gene3D" id="3.40.50.150">
    <property type="entry name" value="Vaccinia Virus protein VP39"/>
    <property type="match status" value="1"/>
</dbReference>
<feature type="compositionally biased region" description="Basic and acidic residues" evidence="1">
    <location>
        <begin position="277"/>
        <end position="294"/>
    </location>
</feature>
<evidence type="ECO:0000313" key="3">
    <source>
        <dbReference type="Proteomes" id="UP000680206"/>
    </source>
</evidence>
<evidence type="ECO:0008006" key="4">
    <source>
        <dbReference type="Google" id="ProtNLM"/>
    </source>
</evidence>
<feature type="region of interest" description="Disordered" evidence="1">
    <location>
        <begin position="1"/>
        <end position="29"/>
    </location>
</feature>
<comment type="caution">
    <text evidence="2">The sequence shown here is derived from an EMBL/GenBank/DDBJ whole genome shotgun (WGS) entry which is preliminary data.</text>
</comment>
<dbReference type="SUPFAM" id="SSF53335">
    <property type="entry name" value="S-adenosyl-L-methionine-dependent methyltransferases"/>
    <property type="match status" value="2"/>
</dbReference>
<reference evidence="2 3" key="1">
    <citation type="submission" date="2021-03" db="EMBL/GenBank/DDBJ databases">
        <title>Actinomadura violae sp. nov., isolated from lichen in Thailand.</title>
        <authorList>
            <person name="Kanchanasin P."/>
            <person name="Saeng-In P."/>
            <person name="Phongsopitanun W."/>
            <person name="Yuki M."/>
            <person name="Kudo T."/>
            <person name="Ohkuma M."/>
            <person name="Tanasupawat S."/>
        </authorList>
    </citation>
    <scope>NUCLEOTIDE SEQUENCE [LARGE SCALE GENOMIC DNA]</scope>
    <source>
        <strain evidence="2 3">LCR2-06</strain>
    </source>
</reference>
<feature type="region of interest" description="Disordered" evidence="1">
    <location>
        <begin position="650"/>
        <end position="680"/>
    </location>
</feature>
<dbReference type="PROSITE" id="PS00092">
    <property type="entry name" value="N6_MTASE"/>
    <property type="match status" value="1"/>
</dbReference>
<organism evidence="2 3">
    <name type="scientific">Actinomadura violacea</name>
    <dbReference type="NCBI Taxonomy" id="2819934"/>
    <lineage>
        <taxon>Bacteria</taxon>
        <taxon>Bacillati</taxon>
        <taxon>Actinomycetota</taxon>
        <taxon>Actinomycetes</taxon>
        <taxon>Streptosporangiales</taxon>
        <taxon>Thermomonosporaceae</taxon>
        <taxon>Actinomadura</taxon>
    </lineage>
</organism>
<evidence type="ECO:0000256" key="1">
    <source>
        <dbReference type="SAM" id="MobiDB-lite"/>
    </source>
</evidence>
<name>A0ABS3RMZ9_9ACTN</name>
<feature type="region of interest" description="Disordered" evidence="1">
    <location>
        <begin position="277"/>
        <end position="297"/>
    </location>
</feature>
<dbReference type="InterPro" id="IPR002052">
    <property type="entry name" value="DNA_methylase_N6_adenine_CS"/>
</dbReference>
<feature type="compositionally biased region" description="Basic and acidic residues" evidence="1">
    <location>
        <begin position="661"/>
        <end position="673"/>
    </location>
</feature>
<evidence type="ECO:0000313" key="2">
    <source>
        <dbReference type="EMBL" id="MBO2458119.1"/>
    </source>
</evidence>
<accession>A0ABS3RMZ9</accession>
<dbReference type="Proteomes" id="UP000680206">
    <property type="component" value="Unassembled WGS sequence"/>
</dbReference>
<protein>
    <recommendedName>
        <fullName evidence="4">DUF1156 domain-containing protein</fullName>
    </recommendedName>
</protein>
<dbReference type="InterPro" id="IPR029063">
    <property type="entry name" value="SAM-dependent_MTases_sf"/>
</dbReference>
<keyword evidence="3" id="KW-1185">Reference proteome</keyword>
<gene>
    <name evidence="2" type="ORF">J4709_11100</name>
</gene>
<proteinExistence type="predicted"/>
<dbReference type="RefSeq" id="WP_208239815.1">
    <property type="nucleotide sequence ID" value="NZ_JAGEPF010000006.1"/>
</dbReference>